<evidence type="ECO:0000256" key="1">
    <source>
        <dbReference type="SAM" id="MobiDB-lite"/>
    </source>
</evidence>
<accession>A0ABQ8UNY2</accession>
<evidence type="ECO:0000313" key="3">
    <source>
        <dbReference type="Proteomes" id="UP001141327"/>
    </source>
</evidence>
<gene>
    <name evidence="2" type="ORF">PAPYR_4466</name>
</gene>
<feature type="region of interest" description="Disordered" evidence="1">
    <location>
        <begin position="59"/>
        <end position="86"/>
    </location>
</feature>
<evidence type="ECO:0000313" key="2">
    <source>
        <dbReference type="EMBL" id="KAJ4459422.1"/>
    </source>
</evidence>
<dbReference type="Proteomes" id="UP001141327">
    <property type="component" value="Unassembled WGS sequence"/>
</dbReference>
<proteinExistence type="predicted"/>
<feature type="compositionally biased region" description="Basic and acidic residues" evidence="1">
    <location>
        <begin position="59"/>
        <end position="76"/>
    </location>
</feature>
<comment type="caution">
    <text evidence="2">The sequence shown here is derived from an EMBL/GenBank/DDBJ whole genome shotgun (WGS) entry which is preliminary data.</text>
</comment>
<name>A0ABQ8UNY2_9EUKA</name>
<reference evidence="2" key="1">
    <citation type="journal article" date="2022" name="bioRxiv">
        <title>Genomics of Preaxostyla Flagellates Illuminates Evolutionary Transitions and the Path Towards Mitochondrial Loss.</title>
        <authorList>
            <person name="Novak L.V.F."/>
            <person name="Treitli S.C."/>
            <person name="Pyrih J."/>
            <person name="Halakuc P."/>
            <person name="Pipaliya S.V."/>
            <person name="Vacek V."/>
            <person name="Brzon O."/>
            <person name="Soukal P."/>
            <person name="Eme L."/>
            <person name="Dacks J.B."/>
            <person name="Karnkowska A."/>
            <person name="Elias M."/>
            <person name="Hampl V."/>
        </authorList>
    </citation>
    <scope>NUCLEOTIDE SEQUENCE</scope>
    <source>
        <strain evidence="2">RCP-MX</strain>
    </source>
</reference>
<dbReference type="EMBL" id="JAPMOS010000019">
    <property type="protein sequence ID" value="KAJ4459422.1"/>
    <property type="molecule type" value="Genomic_DNA"/>
</dbReference>
<sequence>MPFICIREVPAVDCLPPLRRLDLHALSDNVKVVLACPPLESSGASDSRVASWTVLESKGLDSGEGKESSSRGPTRDRRWRMIGLKM</sequence>
<protein>
    <submittedName>
        <fullName evidence="2">Uncharacterized protein</fullName>
    </submittedName>
</protein>
<organism evidence="2 3">
    <name type="scientific">Paratrimastix pyriformis</name>
    <dbReference type="NCBI Taxonomy" id="342808"/>
    <lineage>
        <taxon>Eukaryota</taxon>
        <taxon>Metamonada</taxon>
        <taxon>Preaxostyla</taxon>
        <taxon>Paratrimastigidae</taxon>
        <taxon>Paratrimastix</taxon>
    </lineage>
</organism>
<keyword evidence="3" id="KW-1185">Reference proteome</keyword>